<sequence length="504" mass="55324">MINSRAYESLEERFARVRVLEDVAGILGWDAQAIMPVGAASERAKQLAVLRGLAHEVLTSSDVPDLLDDADAQRARLDPWQSANLREMRCAFVHAAALPQDLVVATSKATSHAEMVWREARRTSDFALLLPHLETVLDLQRETGQVKSEALGTSTYDALLDQYDPGLRQGCIDPLFDALRQELPVLIAEATERQHLASAPIPINGHFPVEAQRKLGETLMRAVGFDFTHGRLDISLHPFCGGATGDVRITTRYDEGDFTQSLMGVMHETGHALYEQGRPAAWASQPVGQARGMTLHESQSLLIEMQACRSPEFLAYLSPLLTDAFGREDPAWSPENLHRVYTRVQPGFIRVDADEVTYPAHILLRYDLEKAMIAGDLAVADLPAAFNSGMKALLGVTVPNDAQGCLQDIHWPSGAWGYFPTYTLGAIAAAQLFAAACSAERNIRTSFASGDFSPLVGWLRANVHAKGSLLGTDDVLTAATGKSLGLEAYRDHLRQRYLWRDLVT</sequence>
<dbReference type="EMBL" id="BPQP01000037">
    <property type="protein sequence ID" value="GJD95463.1"/>
    <property type="molecule type" value="Genomic_DNA"/>
</dbReference>
<keyword evidence="1" id="KW-0479">Metal-binding</keyword>
<comment type="function">
    <text evidence="1">Broad specificity carboxypetidase that releases amino acids sequentially from the C-terminus, including neutral, aromatic, polar and basic residues.</text>
</comment>
<protein>
    <recommendedName>
        <fullName evidence="1">Metal-dependent carboxypeptidase</fullName>
        <ecNumber evidence="1">3.4.17.19</ecNumber>
    </recommendedName>
</protein>
<reference evidence="2" key="2">
    <citation type="submission" date="2021-08" db="EMBL/GenBank/DDBJ databases">
        <authorList>
            <person name="Tani A."/>
            <person name="Ola A."/>
            <person name="Ogura Y."/>
            <person name="Katsura K."/>
            <person name="Hayashi T."/>
        </authorList>
    </citation>
    <scope>NUCLEOTIDE SEQUENCE</scope>
    <source>
        <strain evidence="2">DSM 19015</strain>
    </source>
</reference>
<keyword evidence="1" id="KW-0482">Metalloprotease</keyword>
<dbReference type="Gene3D" id="1.10.1370.30">
    <property type="match status" value="1"/>
</dbReference>
<evidence type="ECO:0000313" key="2">
    <source>
        <dbReference type="EMBL" id="GJD95463.1"/>
    </source>
</evidence>
<keyword evidence="1" id="KW-0378">Hydrolase</keyword>
<gene>
    <name evidence="2" type="ORF">OCOJLMKI_2675</name>
</gene>
<evidence type="ECO:0000313" key="3">
    <source>
        <dbReference type="Proteomes" id="UP001055125"/>
    </source>
</evidence>
<name>A0ABQ4S0U6_9HYPH</name>
<dbReference type="GO" id="GO:0004180">
    <property type="term" value="F:carboxypeptidase activity"/>
    <property type="evidence" value="ECO:0007669"/>
    <property type="project" value="UniProtKB-KW"/>
</dbReference>
<keyword evidence="3" id="KW-1185">Reference proteome</keyword>
<accession>A0ABQ4S0U6</accession>
<reference evidence="2" key="1">
    <citation type="journal article" date="2021" name="Front. Microbiol.">
        <title>Comprehensive Comparative Genomics and Phenotyping of Methylobacterium Species.</title>
        <authorList>
            <person name="Alessa O."/>
            <person name="Ogura Y."/>
            <person name="Fujitani Y."/>
            <person name="Takami H."/>
            <person name="Hayashi T."/>
            <person name="Sahin N."/>
            <person name="Tani A."/>
        </authorList>
    </citation>
    <scope>NUCLEOTIDE SEQUENCE</scope>
    <source>
        <strain evidence="2">DSM 19015</strain>
    </source>
</reference>
<dbReference type="RefSeq" id="WP_238244608.1">
    <property type="nucleotide sequence ID" value="NZ_BPQP01000037.1"/>
</dbReference>
<dbReference type="Proteomes" id="UP001055125">
    <property type="component" value="Unassembled WGS sequence"/>
</dbReference>
<dbReference type="PRINTS" id="PR00998">
    <property type="entry name" value="CRBOXYPTASET"/>
</dbReference>
<dbReference type="PANTHER" id="PTHR34217:SF1">
    <property type="entry name" value="CARBOXYPEPTIDASE 1"/>
    <property type="match status" value="1"/>
</dbReference>
<keyword evidence="1" id="KW-0645">Protease</keyword>
<dbReference type="InterPro" id="IPR001333">
    <property type="entry name" value="Peptidase_M32_Taq"/>
</dbReference>
<comment type="catalytic activity">
    <reaction evidence="1">
        <text>Release of a C-terminal amino acid with broad specificity, except for -Pro.</text>
        <dbReference type="EC" id="3.4.17.19"/>
    </reaction>
</comment>
<dbReference type="PANTHER" id="PTHR34217">
    <property type="entry name" value="METAL-DEPENDENT CARBOXYPEPTIDASE"/>
    <property type="match status" value="1"/>
</dbReference>
<dbReference type="PIRSF" id="PIRSF006615">
    <property type="entry name" value="Zn_crbxpep_Taq"/>
    <property type="match status" value="1"/>
</dbReference>
<dbReference type="EC" id="3.4.17.19" evidence="1"/>
<dbReference type="SUPFAM" id="SSF55486">
    <property type="entry name" value="Metalloproteases ('zincins'), catalytic domain"/>
    <property type="match status" value="1"/>
</dbReference>
<comment type="similarity">
    <text evidence="1">Belongs to the peptidase M32 family.</text>
</comment>
<comment type="caution">
    <text evidence="2">The sequence shown here is derived from an EMBL/GenBank/DDBJ whole genome shotgun (WGS) entry which is preliminary data.</text>
</comment>
<dbReference type="CDD" id="cd06460">
    <property type="entry name" value="M32_Taq"/>
    <property type="match status" value="1"/>
</dbReference>
<dbReference type="Pfam" id="PF02074">
    <property type="entry name" value="Peptidase_M32"/>
    <property type="match status" value="1"/>
</dbReference>
<keyword evidence="1 2" id="KW-0121">Carboxypeptidase</keyword>
<organism evidence="2 3">
    <name type="scientific">Methylobacterium iners</name>
    <dbReference type="NCBI Taxonomy" id="418707"/>
    <lineage>
        <taxon>Bacteria</taxon>
        <taxon>Pseudomonadati</taxon>
        <taxon>Pseudomonadota</taxon>
        <taxon>Alphaproteobacteria</taxon>
        <taxon>Hyphomicrobiales</taxon>
        <taxon>Methylobacteriaceae</taxon>
        <taxon>Methylobacterium</taxon>
    </lineage>
</organism>
<evidence type="ECO:0000256" key="1">
    <source>
        <dbReference type="PIRNR" id="PIRNR006615"/>
    </source>
</evidence>
<dbReference type="PROSITE" id="PS52034">
    <property type="entry name" value="PEPTIDASE_M32"/>
    <property type="match status" value="1"/>
</dbReference>
<proteinExistence type="inferred from homology"/>